<proteinExistence type="inferred from homology"/>
<dbReference type="InterPro" id="IPR000182">
    <property type="entry name" value="GNAT_dom"/>
</dbReference>
<evidence type="ECO:0000313" key="3">
    <source>
        <dbReference type="EMBL" id="MFD0884376.1"/>
    </source>
</evidence>
<dbReference type="SUPFAM" id="SSF55961">
    <property type="entry name" value="Bet v1-like"/>
    <property type="match status" value="1"/>
</dbReference>
<dbReference type="PROSITE" id="PS51186">
    <property type="entry name" value="GNAT"/>
    <property type="match status" value="1"/>
</dbReference>
<dbReference type="Proteomes" id="UP001597024">
    <property type="component" value="Unassembled WGS sequence"/>
</dbReference>
<protein>
    <submittedName>
        <fullName evidence="3">SRPBCC domain-containing protein</fullName>
    </submittedName>
</protein>
<dbReference type="SUPFAM" id="SSF55729">
    <property type="entry name" value="Acyl-CoA N-acyltransferases (Nat)"/>
    <property type="match status" value="1"/>
</dbReference>
<reference evidence="4" key="1">
    <citation type="journal article" date="2019" name="Int. J. Syst. Evol. Microbiol.">
        <title>The Global Catalogue of Microorganisms (GCM) 10K type strain sequencing project: providing services to taxonomists for standard genome sequencing and annotation.</title>
        <authorList>
            <consortium name="The Broad Institute Genomics Platform"/>
            <consortium name="The Broad Institute Genome Sequencing Center for Infectious Disease"/>
            <person name="Wu L."/>
            <person name="Ma J."/>
        </authorList>
    </citation>
    <scope>NUCLEOTIDE SEQUENCE [LARGE SCALE GENOMIC DNA]</scope>
    <source>
        <strain evidence="4">CCUG 62974</strain>
    </source>
</reference>
<evidence type="ECO:0000313" key="4">
    <source>
        <dbReference type="Proteomes" id="UP001597024"/>
    </source>
</evidence>
<organism evidence="3 4">
    <name type="scientific">Streptosporangium algeriense</name>
    <dbReference type="NCBI Taxonomy" id="1682748"/>
    <lineage>
        <taxon>Bacteria</taxon>
        <taxon>Bacillati</taxon>
        <taxon>Actinomycetota</taxon>
        <taxon>Actinomycetes</taxon>
        <taxon>Streptosporangiales</taxon>
        <taxon>Streptosporangiaceae</taxon>
        <taxon>Streptosporangium</taxon>
    </lineage>
</organism>
<dbReference type="Pfam" id="PF08327">
    <property type="entry name" value="AHSA1"/>
    <property type="match status" value="1"/>
</dbReference>
<feature type="domain" description="N-acetyltransferase" evidence="2">
    <location>
        <begin position="97"/>
        <end position="228"/>
    </location>
</feature>
<comment type="similarity">
    <text evidence="1">Belongs to the AHA1 family.</text>
</comment>
<dbReference type="InterPro" id="IPR013538">
    <property type="entry name" value="ASHA1/2-like_C"/>
</dbReference>
<dbReference type="InterPro" id="IPR016181">
    <property type="entry name" value="Acyl_CoA_acyltransferase"/>
</dbReference>
<dbReference type="EMBL" id="JBHTHX010000156">
    <property type="protein sequence ID" value="MFD0884376.1"/>
    <property type="molecule type" value="Genomic_DNA"/>
</dbReference>
<keyword evidence="4" id="KW-1185">Reference proteome</keyword>
<sequence>MGHEFEVRRRIELAATPEEVWQAIATGPGVDSWFMGRSRIEPRQGGSTRLTVGGATEEATITSWEPPGRFAYRTEPGQDGTFMAFEWLVEGRDRGSTVLRLVHEGFLEGDWESEYEAMRTGWDMYLHTLAAYLRYFPGRRGRPVTALKVGAAGPGKPGLLEPMGAHREHRGRGHGRAITVAAAAALQELGSSSATVLTPSSSTGALATYRSAGFRPSPEIRPLHRNAY</sequence>
<dbReference type="CDD" id="cd07814">
    <property type="entry name" value="SRPBCC_CalC_Aha1-like"/>
    <property type="match status" value="1"/>
</dbReference>
<dbReference type="Gene3D" id="3.40.630.30">
    <property type="match status" value="1"/>
</dbReference>
<gene>
    <name evidence="3" type="ORF">ACFQ08_07395</name>
</gene>
<name>A0ABW3DNP4_9ACTN</name>
<evidence type="ECO:0000256" key="1">
    <source>
        <dbReference type="ARBA" id="ARBA00006817"/>
    </source>
</evidence>
<comment type="caution">
    <text evidence="3">The sequence shown here is derived from an EMBL/GenBank/DDBJ whole genome shotgun (WGS) entry which is preliminary data.</text>
</comment>
<dbReference type="Gene3D" id="3.30.530.20">
    <property type="match status" value="1"/>
</dbReference>
<accession>A0ABW3DNP4</accession>
<dbReference type="InterPro" id="IPR023393">
    <property type="entry name" value="START-like_dom_sf"/>
</dbReference>
<evidence type="ECO:0000259" key="2">
    <source>
        <dbReference type="PROSITE" id="PS51186"/>
    </source>
</evidence>